<dbReference type="FunFam" id="3.30.70.1250:FF:000001">
    <property type="entry name" value="Phosphopentomutase"/>
    <property type="match status" value="1"/>
</dbReference>
<feature type="binding site" evidence="6">
    <location>
        <position position="285"/>
    </location>
    <ligand>
        <name>Mn(2+)</name>
        <dbReference type="ChEBI" id="CHEBI:29035"/>
        <label>2</label>
    </ligand>
</feature>
<feature type="binding site" evidence="6">
    <location>
        <position position="338"/>
    </location>
    <ligand>
        <name>Mn(2+)</name>
        <dbReference type="ChEBI" id="CHEBI:29035"/>
        <label>2</label>
    </ligand>
</feature>
<dbReference type="SUPFAM" id="SSF53649">
    <property type="entry name" value="Alkaline phosphatase-like"/>
    <property type="match status" value="1"/>
</dbReference>
<comment type="catalytic activity">
    <reaction evidence="6">
        <text>alpha-D-ribose 1-phosphate = D-ribose 5-phosphate</text>
        <dbReference type="Rhea" id="RHEA:18793"/>
        <dbReference type="ChEBI" id="CHEBI:57720"/>
        <dbReference type="ChEBI" id="CHEBI:78346"/>
        <dbReference type="EC" id="5.4.2.7"/>
    </reaction>
</comment>
<dbReference type="GO" id="GO:0000287">
    <property type="term" value="F:magnesium ion binding"/>
    <property type="evidence" value="ECO:0007669"/>
    <property type="project" value="UniProtKB-UniRule"/>
</dbReference>
<dbReference type="GO" id="GO:0043094">
    <property type="term" value="P:metabolic compound salvage"/>
    <property type="evidence" value="ECO:0007669"/>
    <property type="project" value="UniProtKB-UniRule"/>
</dbReference>
<evidence type="ECO:0000256" key="5">
    <source>
        <dbReference type="ARBA" id="ARBA00023235"/>
    </source>
</evidence>
<organism evidence="9 10">
    <name type="scientific">Ruminiclostridium hungatei</name>
    <name type="common">Clostridium hungatei</name>
    <dbReference type="NCBI Taxonomy" id="48256"/>
    <lineage>
        <taxon>Bacteria</taxon>
        <taxon>Bacillati</taxon>
        <taxon>Bacillota</taxon>
        <taxon>Clostridia</taxon>
        <taxon>Eubacteriales</taxon>
        <taxon>Oscillospiraceae</taxon>
        <taxon>Ruminiclostridium</taxon>
    </lineage>
</organism>
<reference evidence="9 10" key="1">
    <citation type="submission" date="2017-03" db="EMBL/GenBank/DDBJ databases">
        <title>Genome sequence of Clostridium hungatei DSM 14427.</title>
        <authorList>
            <person name="Poehlein A."/>
            <person name="Daniel R."/>
        </authorList>
    </citation>
    <scope>NUCLEOTIDE SEQUENCE [LARGE SCALE GENOMIC DNA]</scope>
    <source>
        <strain evidence="9 10">DSM 14427</strain>
    </source>
</reference>
<dbReference type="EC" id="5.4.2.7" evidence="6 7"/>
<keyword evidence="10" id="KW-1185">Reference proteome</keyword>
<evidence type="ECO:0000313" key="10">
    <source>
        <dbReference type="Proteomes" id="UP000191554"/>
    </source>
</evidence>
<dbReference type="RefSeq" id="WP_080064682.1">
    <property type="nucleotide sequence ID" value="NZ_MZGX01000014.1"/>
</dbReference>
<evidence type="ECO:0000313" key="9">
    <source>
        <dbReference type="EMBL" id="OPX43763.1"/>
    </source>
</evidence>
<dbReference type="GO" id="GO:0009117">
    <property type="term" value="P:nucleotide metabolic process"/>
    <property type="evidence" value="ECO:0007669"/>
    <property type="project" value="UniProtKB-UniRule"/>
</dbReference>
<comment type="subcellular location">
    <subcellularLocation>
        <location evidence="6">Cytoplasm</location>
    </subcellularLocation>
</comment>
<proteinExistence type="inferred from homology"/>
<dbReference type="GO" id="GO:0006015">
    <property type="term" value="P:5-phosphoribose 1-diphosphate biosynthetic process"/>
    <property type="evidence" value="ECO:0007669"/>
    <property type="project" value="UniProtKB-UniPathway"/>
</dbReference>
<comment type="catalytic activity">
    <reaction evidence="6">
        <text>2-deoxy-alpha-D-ribose 1-phosphate = 2-deoxy-D-ribose 5-phosphate</text>
        <dbReference type="Rhea" id="RHEA:27658"/>
        <dbReference type="ChEBI" id="CHEBI:57259"/>
        <dbReference type="ChEBI" id="CHEBI:62877"/>
        <dbReference type="EC" id="5.4.2.7"/>
    </reaction>
</comment>
<dbReference type="GO" id="GO:0005829">
    <property type="term" value="C:cytosol"/>
    <property type="evidence" value="ECO:0007669"/>
    <property type="project" value="TreeGrafter"/>
</dbReference>
<evidence type="ECO:0000256" key="4">
    <source>
        <dbReference type="ARBA" id="ARBA00023211"/>
    </source>
</evidence>
<keyword evidence="4 6" id="KW-0464">Manganese</keyword>
<dbReference type="OrthoDB" id="9769930at2"/>
<dbReference type="PANTHER" id="PTHR21110:SF0">
    <property type="entry name" value="PHOSPHOPENTOMUTASE"/>
    <property type="match status" value="1"/>
</dbReference>
<comment type="similarity">
    <text evidence="1 6">Belongs to the phosphopentomutase family.</text>
</comment>
<dbReference type="GO" id="GO:0030145">
    <property type="term" value="F:manganese ion binding"/>
    <property type="evidence" value="ECO:0007669"/>
    <property type="project" value="UniProtKB-UniRule"/>
</dbReference>
<evidence type="ECO:0000256" key="1">
    <source>
        <dbReference type="ARBA" id="ARBA00010373"/>
    </source>
</evidence>
<comment type="cofactor">
    <cofactor evidence="6">
        <name>Mn(2+)</name>
        <dbReference type="ChEBI" id="CHEBI:29035"/>
    </cofactor>
    <text evidence="6">Binds 2 manganese ions.</text>
</comment>
<gene>
    <name evidence="6 9" type="primary">deoB</name>
    <name evidence="9" type="ORF">CLHUN_22430</name>
</gene>
<comment type="function">
    <text evidence="6">Isomerase that catalyzes the conversion of deoxy-ribose 1-phosphate (dRib-1-P) and ribose 1-phosphate (Rib-1-P) to deoxy-ribose 5-phosphate (dRib-5-P) and ribose 5-phosphate (Rib-5-P), respectively.</text>
</comment>
<evidence type="ECO:0000259" key="8">
    <source>
        <dbReference type="Pfam" id="PF01676"/>
    </source>
</evidence>
<dbReference type="Proteomes" id="UP000191554">
    <property type="component" value="Unassembled WGS sequence"/>
</dbReference>
<dbReference type="CDD" id="cd16009">
    <property type="entry name" value="PPM"/>
    <property type="match status" value="1"/>
</dbReference>
<dbReference type="NCBIfam" id="NF003766">
    <property type="entry name" value="PRK05362.1"/>
    <property type="match status" value="1"/>
</dbReference>
<evidence type="ECO:0000256" key="7">
    <source>
        <dbReference type="NCBIfam" id="TIGR01696"/>
    </source>
</evidence>
<feature type="binding site" evidence="6">
    <location>
        <position position="326"/>
    </location>
    <ligand>
        <name>Mn(2+)</name>
        <dbReference type="ChEBI" id="CHEBI:29035"/>
        <label>1</label>
    </ligand>
</feature>
<evidence type="ECO:0000256" key="2">
    <source>
        <dbReference type="ARBA" id="ARBA00022490"/>
    </source>
</evidence>
<dbReference type="GO" id="GO:0006018">
    <property type="term" value="P:2-deoxyribose 1-phosphate catabolic process"/>
    <property type="evidence" value="ECO:0007669"/>
    <property type="project" value="UniProtKB-UniRule"/>
</dbReference>
<feature type="binding site" evidence="6">
    <location>
        <position position="290"/>
    </location>
    <ligand>
        <name>Mn(2+)</name>
        <dbReference type="ChEBI" id="CHEBI:29035"/>
        <label>2</label>
    </ligand>
</feature>
<dbReference type="PANTHER" id="PTHR21110">
    <property type="entry name" value="PHOSPHOPENTOMUTASE"/>
    <property type="match status" value="1"/>
</dbReference>
<dbReference type="InterPro" id="IPR010045">
    <property type="entry name" value="DeoB"/>
</dbReference>
<dbReference type="InterPro" id="IPR006124">
    <property type="entry name" value="Metalloenzyme"/>
</dbReference>
<protein>
    <recommendedName>
        <fullName evidence="6 7">Phosphopentomutase</fullName>
        <ecNumber evidence="6 7">5.4.2.7</ecNumber>
    </recommendedName>
    <alternativeName>
        <fullName evidence="6">Phosphodeoxyribomutase</fullName>
    </alternativeName>
</protein>
<dbReference type="Pfam" id="PF01676">
    <property type="entry name" value="Metalloenzyme"/>
    <property type="match status" value="1"/>
</dbReference>
<dbReference type="SUPFAM" id="SSF143856">
    <property type="entry name" value="DeoB insert domain-like"/>
    <property type="match status" value="1"/>
</dbReference>
<keyword evidence="3 6" id="KW-0479">Metal-binding</keyword>
<accession>A0A1V4SJ26</accession>
<dbReference type="AlphaFoldDB" id="A0A1V4SJ26"/>
<feature type="domain" description="Metalloenzyme" evidence="8">
    <location>
        <begin position="6"/>
        <end position="378"/>
    </location>
</feature>
<sequence>MQDINRVILIVLDSVGVGELPDAGEYGDEGSNTLGNIAAGCGGINLPHLSGLGLGKIDGIDYMPIPQAVSGSYGRMAEVSKGKDTITGHWEMAGIQLEFPFPTYPDGFSQEILDRFQKLTGRGILGNCVASGTEIIKQYGREHMETGKLIVYTSADSVFQIAAHEEIVPVDELYRICQIARDMLQGENMVGRVIARPFTGQPGDFSRTANRRDFSAQPTSDTILDKVQEKGLEVIAVGKIEDIFSGKGITQAEHTKSNMHGVDVTLKYMKENNNGIIFTNLVDFDMVYGHRNNAGGYKQALEEFDARLPEILSAMREEDLLIITADHGCDPTTPSTDHSREYVPVVLYGRNIKADVNLGTRKTFADLASTLAEIFETERVFPGDGFYSLIKK</sequence>
<dbReference type="InterPro" id="IPR017850">
    <property type="entry name" value="Alkaline_phosphatase_core_sf"/>
</dbReference>
<dbReference type="HAMAP" id="MF_00740">
    <property type="entry name" value="Phosphopentomut"/>
    <property type="match status" value="1"/>
</dbReference>
<dbReference type="STRING" id="48256.CLHUN_22430"/>
<keyword evidence="2 6" id="KW-0963">Cytoplasm</keyword>
<dbReference type="UniPathway" id="UPA00087">
    <property type="reaction ID" value="UER00173"/>
</dbReference>
<keyword evidence="5 6" id="KW-0413">Isomerase</keyword>
<evidence type="ECO:0000256" key="3">
    <source>
        <dbReference type="ARBA" id="ARBA00022723"/>
    </source>
</evidence>
<feature type="binding site" evidence="6">
    <location>
        <position position="13"/>
    </location>
    <ligand>
        <name>Mn(2+)</name>
        <dbReference type="ChEBI" id="CHEBI:29035"/>
        <label>1</label>
    </ligand>
</feature>
<dbReference type="InterPro" id="IPR024052">
    <property type="entry name" value="Phosphopentomutase_DeoB_cap_sf"/>
</dbReference>
<dbReference type="GO" id="GO:0008973">
    <property type="term" value="F:phosphopentomutase activity"/>
    <property type="evidence" value="ECO:0007669"/>
    <property type="project" value="UniProtKB-UniRule"/>
</dbReference>
<dbReference type="Gene3D" id="3.30.70.1250">
    <property type="entry name" value="Phosphopentomutase"/>
    <property type="match status" value="1"/>
</dbReference>
<evidence type="ECO:0000256" key="6">
    <source>
        <dbReference type="HAMAP-Rule" id="MF_00740"/>
    </source>
</evidence>
<dbReference type="PIRSF" id="PIRSF001491">
    <property type="entry name" value="Ppentomutase"/>
    <property type="match status" value="1"/>
</dbReference>
<dbReference type="Gene3D" id="3.40.720.10">
    <property type="entry name" value="Alkaline Phosphatase, subunit A"/>
    <property type="match status" value="1"/>
</dbReference>
<dbReference type="EMBL" id="MZGX01000014">
    <property type="protein sequence ID" value="OPX43763.1"/>
    <property type="molecule type" value="Genomic_DNA"/>
</dbReference>
<dbReference type="NCBIfam" id="TIGR01696">
    <property type="entry name" value="deoB"/>
    <property type="match status" value="1"/>
</dbReference>
<comment type="caution">
    <text evidence="9">The sequence shown here is derived from an EMBL/GenBank/DDBJ whole genome shotgun (WGS) entry which is preliminary data.</text>
</comment>
<comment type="pathway">
    <text evidence="6">Carbohydrate degradation; 2-deoxy-D-ribose 1-phosphate degradation; D-glyceraldehyde 3-phosphate and acetaldehyde from 2-deoxy-alpha-D-ribose 1-phosphate: step 1/2.</text>
</comment>
<feature type="binding site" evidence="6">
    <location>
        <position position="327"/>
    </location>
    <ligand>
        <name>Mn(2+)</name>
        <dbReference type="ChEBI" id="CHEBI:29035"/>
        <label>1</label>
    </ligand>
</feature>
<name>A0A1V4SJ26_RUMHU</name>